<dbReference type="InterPro" id="IPR000073">
    <property type="entry name" value="AB_hydrolase_1"/>
</dbReference>
<dbReference type="GO" id="GO:0016787">
    <property type="term" value="F:hydrolase activity"/>
    <property type="evidence" value="ECO:0007669"/>
    <property type="project" value="UniProtKB-KW"/>
</dbReference>
<comment type="similarity">
    <text evidence="3">Belongs to the peptidase S33 family.</text>
</comment>
<comment type="subcellular location">
    <subcellularLocation>
        <location evidence="2">Cytoplasm</location>
    </subcellularLocation>
</comment>
<comment type="caution">
    <text evidence="11">The sequence shown here is derived from an EMBL/GenBank/DDBJ whole genome shotgun (WGS) entry which is preliminary data.</text>
</comment>
<accession>A0ABV5VWZ2</accession>
<gene>
    <name evidence="11" type="ORF">ACFFNY_14790</name>
</gene>
<sequence>MKNTSKRSIYREEYVPINGIDQYLFHAGTKTDNPVLLYLHGGPGSVESLFAHLFQGKLEEIFTIVHWDQRGAGKTLVRNKEDYPTMDLMLKDLFEVIQYLKKTYNQQKIVLLGRSWGSVLGSTFIKQYPEEVAYYIGVAQVISMLENERVAYEKLKELIVQANDKKSLKKLEYIGDYPGDKFLLDREFLKKCSKVRKLQGKFNLAGKNDLSIWLKVCKSPIFKLSDIWAFLNAFKANQNVLEQFLGGFDLNAESTDYKVPVYYILGGDDWQAPYIIAQTYFARIHAPTKRLFLIPNAGHRIMLDQTDLFYGALLEVHDTWHT</sequence>
<dbReference type="InterPro" id="IPR005944">
    <property type="entry name" value="Pro_iminopeptidase"/>
</dbReference>
<dbReference type="PANTHER" id="PTHR43722">
    <property type="entry name" value="PROLINE IMINOPEPTIDASE"/>
    <property type="match status" value="1"/>
</dbReference>
<evidence type="ECO:0000256" key="3">
    <source>
        <dbReference type="ARBA" id="ARBA00010088"/>
    </source>
</evidence>
<name>A0ABV5VWZ2_9BACL</name>
<evidence type="ECO:0000256" key="4">
    <source>
        <dbReference type="ARBA" id="ARBA00012568"/>
    </source>
</evidence>
<dbReference type="InterPro" id="IPR002410">
    <property type="entry name" value="Peptidase_S33"/>
</dbReference>
<evidence type="ECO:0000256" key="5">
    <source>
        <dbReference type="ARBA" id="ARBA00022438"/>
    </source>
</evidence>
<feature type="domain" description="AB hydrolase-1" evidence="10">
    <location>
        <begin position="34"/>
        <end position="304"/>
    </location>
</feature>
<evidence type="ECO:0000256" key="2">
    <source>
        <dbReference type="ARBA" id="ARBA00004496"/>
    </source>
</evidence>
<dbReference type="InterPro" id="IPR029058">
    <property type="entry name" value="AB_hydrolase_fold"/>
</dbReference>
<keyword evidence="6" id="KW-0963">Cytoplasm</keyword>
<dbReference type="Gene3D" id="3.40.50.1820">
    <property type="entry name" value="alpha/beta hydrolase"/>
    <property type="match status" value="1"/>
</dbReference>
<comment type="catalytic activity">
    <reaction evidence="1">
        <text>Release of N-terminal proline from a peptide.</text>
        <dbReference type="EC" id="3.4.11.5"/>
    </reaction>
</comment>
<dbReference type="Proteomes" id="UP001589619">
    <property type="component" value="Unassembled WGS sequence"/>
</dbReference>
<dbReference type="Pfam" id="PF00561">
    <property type="entry name" value="Abhydrolase_1"/>
    <property type="match status" value="1"/>
</dbReference>
<dbReference type="RefSeq" id="WP_344903145.1">
    <property type="nucleotide sequence ID" value="NZ_BAAAYO010000001.1"/>
</dbReference>
<dbReference type="PRINTS" id="PR00793">
    <property type="entry name" value="PROAMNOPTASE"/>
</dbReference>
<dbReference type="SUPFAM" id="SSF53474">
    <property type="entry name" value="alpha/beta-Hydrolases"/>
    <property type="match status" value="1"/>
</dbReference>
<keyword evidence="7" id="KW-0645">Protease</keyword>
<keyword evidence="5" id="KW-0031">Aminopeptidase</keyword>
<proteinExistence type="inferred from homology"/>
<evidence type="ECO:0000259" key="10">
    <source>
        <dbReference type="Pfam" id="PF00561"/>
    </source>
</evidence>
<evidence type="ECO:0000256" key="6">
    <source>
        <dbReference type="ARBA" id="ARBA00022490"/>
    </source>
</evidence>
<organism evidence="11 12">
    <name type="scientific">Paenibacillus hodogayensis</name>
    <dbReference type="NCBI Taxonomy" id="279208"/>
    <lineage>
        <taxon>Bacteria</taxon>
        <taxon>Bacillati</taxon>
        <taxon>Bacillota</taxon>
        <taxon>Bacilli</taxon>
        <taxon>Bacillales</taxon>
        <taxon>Paenibacillaceae</taxon>
        <taxon>Paenibacillus</taxon>
    </lineage>
</organism>
<evidence type="ECO:0000256" key="1">
    <source>
        <dbReference type="ARBA" id="ARBA00001585"/>
    </source>
</evidence>
<evidence type="ECO:0000256" key="7">
    <source>
        <dbReference type="ARBA" id="ARBA00022670"/>
    </source>
</evidence>
<reference evidence="11 12" key="1">
    <citation type="submission" date="2024-09" db="EMBL/GenBank/DDBJ databases">
        <authorList>
            <person name="Sun Q."/>
            <person name="Mori K."/>
        </authorList>
    </citation>
    <scope>NUCLEOTIDE SEQUENCE [LARGE SCALE GENOMIC DNA]</scope>
    <source>
        <strain evidence="11 12">JCM 12520</strain>
    </source>
</reference>
<evidence type="ECO:0000256" key="8">
    <source>
        <dbReference type="ARBA" id="ARBA00022801"/>
    </source>
</evidence>
<evidence type="ECO:0000313" key="12">
    <source>
        <dbReference type="Proteomes" id="UP001589619"/>
    </source>
</evidence>
<dbReference type="PANTHER" id="PTHR43722:SF1">
    <property type="entry name" value="PROLINE IMINOPEPTIDASE"/>
    <property type="match status" value="1"/>
</dbReference>
<evidence type="ECO:0000313" key="11">
    <source>
        <dbReference type="EMBL" id="MFB9752829.1"/>
    </source>
</evidence>
<keyword evidence="12" id="KW-1185">Reference proteome</keyword>
<evidence type="ECO:0000256" key="9">
    <source>
        <dbReference type="ARBA" id="ARBA00029605"/>
    </source>
</evidence>
<dbReference type="EC" id="3.4.11.5" evidence="4"/>
<protein>
    <recommendedName>
        <fullName evidence="4">prolyl aminopeptidase</fullName>
        <ecNumber evidence="4">3.4.11.5</ecNumber>
    </recommendedName>
    <alternativeName>
        <fullName evidence="9">Prolyl aminopeptidase</fullName>
    </alternativeName>
</protein>
<keyword evidence="8 11" id="KW-0378">Hydrolase</keyword>
<dbReference type="EMBL" id="JBHMAG010000012">
    <property type="protein sequence ID" value="MFB9752829.1"/>
    <property type="molecule type" value="Genomic_DNA"/>
</dbReference>